<feature type="transmembrane region" description="Helical" evidence="1">
    <location>
        <begin position="21"/>
        <end position="44"/>
    </location>
</feature>
<dbReference type="Pfam" id="PF07963">
    <property type="entry name" value="N_methyl"/>
    <property type="match status" value="1"/>
</dbReference>
<name>A0A235EZG8_9RHOO</name>
<dbReference type="NCBIfam" id="TIGR02532">
    <property type="entry name" value="IV_pilin_GFxxxE"/>
    <property type="match status" value="1"/>
</dbReference>
<dbReference type="GO" id="GO:0043683">
    <property type="term" value="P:type IV pilus assembly"/>
    <property type="evidence" value="ECO:0007669"/>
    <property type="project" value="InterPro"/>
</dbReference>
<dbReference type="Proteomes" id="UP000215181">
    <property type="component" value="Unassembled WGS sequence"/>
</dbReference>
<keyword evidence="1" id="KW-0472">Membrane</keyword>
<sequence>MRMGTTMRTRSGRTSARGFTLVELMISLIIGLLVIAGVFTVFFASRTSYTQNEAQSRVQENARIALELLASDLRHAAFMGCRRFGANDVRVSDADVPLNEVDLVEERAIRAEPEGLNGTDEIRIIGAMEDGTRLGGGVGNVVTPGDLSIELLNTTRVPGQAMGAAMGNGDLATETRFGLITDCTKGDLFQLRSDPIVSVPNNKVTLELDQTLNYGYGADAMVFPLKQVVYRIQGSGRMDNSDAEIPSLFRSTDGVTFQEIAEGVESLVVEYGEDTDGNGSVDQYVAIGDATPPSWARVVAVRARLLFVSAQNRVLETEQTYFFDGVEQDAEEGDRRYRQEFTTAVGLRNRLR</sequence>
<dbReference type="EMBL" id="NOIH01000007">
    <property type="protein sequence ID" value="OYD54442.1"/>
    <property type="molecule type" value="Genomic_DNA"/>
</dbReference>
<dbReference type="AlphaFoldDB" id="A0A235EZG8"/>
<keyword evidence="3" id="KW-1185">Reference proteome</keyword>
<evidence type="ECO:0000256" key="1">
    <source>
        <dbReference type="SAM" id="Phobius"/>
    </source>
</evidence>
<evidence type="ECO:0000313" key="3">
    <source>
        <dbReference type="Proteomes" id="UP000215181"/>
    </source>
</evidence>
<organism evidence="2 3">
    <name type="scientific">Thauera propionica</name>
    <dbReference type="NCBI Taxonomy" id="2019431"/>
    <lineage>
        <taxon>Bacteria</taxon>
        <taxon>Pseudomonadati</taxon>
        <taxon>Pseudomonadota</taxon>
        <taxon>Betaproteobacteria</taxon>
        <taxon>Rhodocyclales</taxon>
        <taxon>Zoogloeaceae</taxon>
        <taxon>Thauera</taxon>
    </lineage>
</organism>
<protein>
    <recommendedName>
        <fullName evidence="4">Pilus assembly protein PilW</fullName>
    </recommendedName>
</protein>
<keyword evidence="1" id="KW-1133">Transmembrane helix</keyword>
<keyword evidence="1" id="KW-0812">Transmembrane</keyword>
<comment type="caution">
    <text evidence="2">The sequence shown here is derived from an EMBL/GenBank/DDBJ whole genome shotgun (WGS) entry which is preliminary data.</text>
</comment>
<dbReference type="InterPro" id="IPR032092">
    <property type="entry name" value="PilW"/>
</dbReference>
<dbReference type="PROSITE" id="PS00409">
    <property type="entry name" value="PROKAR_NTER_METHYL"/>
    <property type="match status" value="1"/>
</dbReference>
<dbReference type="OrthoDB" id="5496259at2"/>
<dbReference type="InterPro" id="IPR012902">
    <property type="entry name" value="N_methyl_site"/>
</dbReference>
<reference evidence="2 3" key="1">
    <citation type="submission" date="2017-07" db="EMBL/GenBank/DDBJ databases">
        <title>Thauera sp. KNDSS-Mac4 genome sequence and assembly.</title>
        <authorList>
            <person name="Mayilraj S."/>
        </authorList>
    </citation>
    <scope>NUCLEOTIDE SEQUENCE [LARGE SCALE GENOMIC DNA]</scope>
    <source>
        <strain evidence="2 3">KNDSS-Mac4</strain>
    </source>
</reference>
<evidence type="ECO:0000313" key="2">
    <source>
        <dbReference type="EMBL" id="OYD54442.1"/>
    </source>
</evidence>
<accession>A0A235EZG8</accession>
<gene>
    <name evidence="2" type="ORF">CGK74_06465</name>
</gene>
<evidence type="ECO:0008006" key="4">
    <source>
        <dbReference type="Google" id="ProtNLM"/>
    </source>
</evidence>
<proteinExistence type="predicted"/>
<dbReference type="Pfam" id="PF16074">
    <property type="entry name" value="PilW"/>
    <property type="match status" value="1"/>
</dbReference>